<dbReference type="Pfam" id="PF03492">
    <property type="entry name" value="Methyltransf_7"/>
    <property type="match status" value="1"/>
</dbReference>
<dbReference type="Gene3D" id="1.10.1200.270">
    <property type="entry name" value="Methyltransferase, alpha-helical capping domain"/>
    <property type="match status" value="1"/>
</dbReference>
<dbReference type="PANTHER" id="PTHR31009">
    <property type="entry name" value="S-ADENOSYL-L-METHIONINE:CARBOXYL METHYLTRANSFERASE FAMILY PROTEIN"/>
    <property type="match status" value="1"/>
</dbReference>
<dbReference type="GO" id="GO:0046872">
    <property type="term" value="F:metal ion binding"/>
    <property type="evidence" value="ECO:0007669"/>
    <property type="project" value="UniProtKB-KW"/>
</dbReference>
<dbReference type="EMBL" id="JAUHHV010000001">
    <property type="protein sequence ID" value="KAK1435041.1"/>
    <property type="molecule type" value="Genomic_DNA"/>
</dbReference>
<organism evidence="6 7">
    <name type="scientific">Tagetes erecta</name>
    <name type="common">African marigold</name>
    <dbReference type="NCBI Taxonomy" id="13708"/>
    <lineage>
        <taxon>Eukaryota</taxon>
        <taxon>Viridiplantae</taxon>
        <taxon>Streptophyta</taxon>
        <taxon>Embryophyta</taxon>
        <taxon>Tracheophyta</taxon>
        <taxon>Spermatophyta</taxon>
        <taxon>Magnoliopsida</taxon>
        <taxon>eudicotyledons</taxon>
        <taxon>Gunneridae</taxon>
        <taxon>Pentapetalae</taxon>
        <taxon>asterids</taxon>
        <taxon>campanulids</taxon>
        <taxon>Asterales</taxon>
        <taxon>Asteraceae</taxon>
        <taxon>Asteroideae</taxon>
        <taxon>Heliantheae alliance</taxon>
        <taxon>Tageteae</taxon>
        <taxon>Tagetes</taxon>
    </lineage>
</organism>
<evidence type="ECO:0000256" key="1">
    <source>
        <dbReference type="ARBA" id="ARBA00007967"/>
    </source>
</evidence>
<keyword evidence="5" id="KW-0460">Magnesium</keyword>
<dbReference type="InterPro" id="IPR042086">
    <property type="entry name" value="MeTrfase_capping"/>
</dbReference>
<dbReference type="Proteomes" id="UP001229421">
    <property type="component" value="Unassembled WGS sequence"/>
</dbReference>
<name>A0AAD8L9C6_TARER</name>
<evidence type="ECO:0000256" key="4">
    <source>
        <dbReference type="ARBA" id="ARBA00022723"/>
    </source>
</evidence>
<evidence type="ECO:0000313" key="7">
    <source>
        <dbReference type="Proteomes" id="UP001229421"/>
    </source>
</evidence>
<comment type="similarity">
    <text evidence="1">Belongs to the methyltransferase superfamily. Type-7 methyltransferase family.</text>
</comment>
<dbReference type="SUPFAM" id="SSF53335">
    <property type="entry name" value="S-adenosyl-L-methionine-dependent methyltransferases"/>
    <property type="match status" value="1"/>
</dbReference>
<evidence type="ECO:0000256" key="3">
    <source>
        <dbReference type="ARBA" id="ARBA00022679"/>
    </source>
</evidence>
<keyword evidence="2" id="KW-0489">Methyltransferase</keyword>
<proteinExistence type="inferred from homology"/>
<comment type="caution">
    <text evidence="6">The sequence shown here is derived from an EMBL/GenBank/DDBJ whole genome shotgun (WGS) entry which is preliminary data.</text>
</comment>
<dbReference type="Gene3D" id="3.40.50.150">
    <property type="entry name" value="Vaccinia Virus protein VP39"/>
    <property type="match status" value="1"/>
</dbReference>
<sequence length="344" mass="39380">MVIQKVAPVLKRTIKDMMNQDAFFDHRFVIADLGCSSGMNTLLVASDIINTLHEACQENNRKTPQFQVCLNYLFGNDFNNLFQLLPNFYTTFKKDKGEIFGSCFVSAVPGSFYDRLFPDESLHFVHSSYSVHWLSKVPEGLEDSKLNICITKTSPLNVVQAYRKHFCSDFTKFLQLRSEEMVRGGHMVLTIRGRSSLDPTSDDSNGFWELLTVSLLEMLKEGLVRESDINSFNIPFYFPHENELGSIIEAHGSFSLDNMNIFETNWNQDDTDYTVMNEIAHQSNHKLEKRIAKSIRAIVEPLLTSHFGISIIEKLFEKCEKNATQHLANKKKRDLSIVVSLTKK</sequence>
<dbReference type="GO" id="GO:0008168">
    <property type="term" value="F:methyltransferase activity"/>
    <property type="evidence" value="ECO:0007669"/>
    <property type="project" value="UniProtKB-KW"/>
</dbReference>
<dbReference type="InterPro" id="IPR005299">
    <property type="entry name" value="MeTrfase_7"/>
</dbReference>
<keyword evidence="4" id="KW-0479">Metal-binding</keyword>
<keyword evidence="3" id="KW-0808">Transferase</keyword>
<accession>A0AAD8L9C6</accession>
<protein>
    <submittedName>
        <fullName evidence="6">Uncharacterized protein</fullName>
    </submittedName>
</protein>
<dbReference type="AlphaFoldDB" id="A0AAD8L9C6"/>
<gene>
    <name evidence="6" type="ORF">QVD17_00796</name>
</gene>
<keyword evidence="7" id="KW-1185">Reference proteome</keyword>
<dbReference type="GO" id="GO:0032259">
    <property type="term" value="P:methylation"/>
    <property type="evidence" value="ECO:0007669"/>
    <property type="project" value="UniProtKB-KW"/>
</dbReference>
<evidence type="ECO:0000313" key="6">
    <source>
        <dbReference type="EMBL" id="KAK1435041.1"/>
    </source>
</evidence>
<dbReference type="InterPro" id="IPR029063">
    <property type="entry name" value="SAM-dependent_MTases_sf"/>
</dbReference>
<evidence type="ECO:0000256" key="2">
    <source>
        <dbReference type="ARBA" id="ARBA00022603"/>
    </source>
</evidence>
<reference evidence="6" key="1">
    <citation type="journal article" date="2023" name="bioRxiv">
        <title>Improved chromosome-level genome assembly for marigold (Tagetes erecta).</title>
        <authorList>
            <person name="Jiang F."/>
            <person name="Yuan L."/>
            <person name="Wang S."/>
            <person name="Wang H."/>
            <person name="Xu D."/>
            <person name="Wang A."/>
            <person name="Fan W."/>
        </authorList>
    </citation>
    <scope>NUCLEOTIDE SEQUENCE</scope>
    <source>
        <strain evidence="6">WSJ</strain>
        <tissue evidence="6">Leaf</tissue>
    </source>
</reference>
<evidence type="ECO:0000256" key="5">
    <source>
        <dbReference type="ARBA" id="ARBA00022842"/>
    </source>
</evidence>